<evidence type="ECO:0000256" key="4">
    <source>
        <dbReference type="ARBA" id="ARBA00022461"/>
    </source>
</evidence>
<dbReference type="PANTHER" id="PTHR11690">
    <property type="entry name" value="AMILORIDE-SENSITIVE SODIUM CHANNEL-RELATED"/>
    <property type="match status" value="1"/>
</dbReference>
<dbReference type="Proteomes" id="UP001201812">
    <property type="component" value="Unassembled WGS sequence"/>
</dbReference>
<evidence type="ECO:0000256" key="15">
    <source>
        <dbReference type="SAM" id="Phobius"/>
    </source>
</evidence>
<dbReference type="AlphaFoldDB" id="A0AAD4N2Z9"/>
<evidence type="ECO:0000313" key="16">
    <source>
        <dbReference type="EMBL" id="KAI1713071.1"/>
    </source>
</evidence>
<gene>
    <name evidence="16" type="ORF">DdX_09142</name>
</gene>
<keyword evidence="7" id="KW-0915">Sodium</keyword>
<name>A0AAD4N2Z9_9BILA</name>
<dbReference type="Gene3D" id="1.10.287.770">
    <property type="entry name" value="YojJ-like"/>
    <property type="match status" value="1"/>
</dbReference>
<keyword evidence="17" id="KW-1185">Reference proteome</keyword>
<protein>
    <submittedName>
        <fullName evidence="16">Amiloride-sensitive sodium channel domain-containing protein</fullName>
    </submittedName>
</protein>
<feature type="region of interest" description="Disordered" evidence="14">
    <location>
        <begin position="37"/>
        <end position="85"/>
    </location>
</feature>
<keyword evidence="5 13" id="KW-0812">Transmembrane</keyword>
<keyword evidence="12 13" id="KW-0407">Ion channel</keyword>
<keyword evidence="6 15" id="KW-1133">Transmembrane helix</keyword>
<keyword evidence="10" id="KW-0325">Glycoprotein</keyword>
<evidence type="ECO:0000256" key="11">
    <source>
        <dbReference type="ARBA" id="ARBA00023201"/>
    </source>
</evidence>
<comment type="similarity">
    <text evidence="2 13">Belongs to the amiloride-sensitive sodium channel (TC 1.A.6) family.</text>
</comment>
<evidence type="ECO:0000256" key="5">
    <source>
        <dbReference type="ARBA" id="ARBA00022692"/>
    </source>
</evidence>
<accession>A0AAD4N2Z9</accession>
<keyword evidence="8 13" id="KW-0406">Ion transport</keyword>
<evidence type="ECO:0000256" key="13">
    <source>
        <dbReference type="RuleBase" id="RU000679"/>
    </source>
</evidence>
<evidence type="ECO:0000256" key="7">
    <source>
        <dbReference type="ARBA" id="ARBA00023053"/>
    </source>
</evidence>
<organism evidence="16 17">
    <name type="scientific">Ditylenchus destructor</name>
    <dbReference type="NCBI Taxonomy" id="166010"/>
    <lineage>
        <taxon>Eukaryota</taxon>
        <taxon>Metazoa</taxon>
        <taxon>Ecdysozoa</taxon>
        <taxon>Nematoda</taxon>
        <taxon>Chromadorea</taxon>
        <taxon>Rhabditida</taxon>
        <taxon>Tylenchina</taxon>
        <taxon>Tylenchomorpha</taxon>
        <taxon>Sphaerularioidea</taxon>
        <taxon>Anguinidae</taxon>
        <taxon>Anguininae</taxon>
        <taxon>Ditylenchus</taxon>
    </lineage>
</organism>
<evidence type="ECO:0000256" key="1">
    <source>
        <dbReference type="ARBA" id="ARBA00004141"/>
    </source>
</evidence>
<comment type="subcellular location">
    <subcellularLocation>
        <location evidence="1">Membrane</location>
        <topology evidence="1">Multi-pass membrane protein</topology>
    </subcellularLocation>
</comment>
<reference evidence="16" key="1">
    <citation type="submission" date="2022-01" db="EMBL/GenBank/DDBJ databases">
        <title>Genome Sequence Resource for Two Populations of Ditylenchus destructor, the Migratory Endoparasitic Phytonematode.</title>
        <authorList>
            <person name="Zhang H."/>
            <person name="Lin R."/>
            <person name="Xie B."/>
        </authorList>
    </citation>
    <scope>NUCLEOTIDE SEQUENCE</scope>
    <source>
        <strain evidence="16">BazhouSP</strain>
    </source>
</reference>
<dbReference type="Gene3D" id="1.10.287.820">
    <property type="entry name" value="Acid-sensing ion channel domain"/>
    <property type="match status" value="1"/>
</dbReference>
<feature type="transmembrane region" description="Helical" evidence="15">
    <location>
        <begin position="284"/>
        <end position="311"/>
    </location>
</feature>
<dbReference type="InterPro" id="IPR001873">
    <property type="entry name" value="ENaC"/>
</dbReference>
<proteinExistence type="inferred from homology"/>
<dbReference type="GO" id="GO:0005886">
    <property type="term" value="C:plasma membrane"/>
    <property type="evidence" value="ECO:0007669"/>
    <property type="project" value="TreeGrafter"/>
</dbReference>
<evidence type="ECO:0000256" key="3">
    <source>
        <dbReference type="ARBA" id="ARBA00022448"/>
    </source>
</evidence>
<keyword evidence="9 15" id="KW-0472">Membrane</keyword>
<evidence type="ECO:0000256" key="6">
    <source>
        <dbReference type="ARBA" id="ARBA00022989"/>
    </source>
</evidence>
<keyword evidence="11 13" id="KW-0739">Sodium transport</keyword>
<dbReference type="PRINTS" id="PR01078">
    <property type="entry name" value="AMINACHANNEL"/>
</dbReference>
<sequence>MAISSQIASGLLEPSRSRSVRRDLVFLVAQVEGYHLTPRSPQKEKSAKPICAPGPGFPGSPGRGLSPDTKIAPKGEEREPSRSRSVRRDLVFLVAQVEGYHLTPRSPQKEKSACRNKDKLEKYSGNPAKAKTTYSRLSGKYGACINKTSEVHTYYYPGKYTNDGCVLSCYQNIVHLYCGCTDPRYPGISGVKVCTITKGTCVLNVTTHLGDPSTWKFCDCPASCNDTKYNVLWYSGDFTLDPVECRGSSSCVEEFNDRALISVFYGKNAQYSFEETPAMDLNKYISLFGGVTGIIAGFCIITVVDFSFLLYRILLTFCTNESVTLEDVGVQAEDEDEILFQ</sequence>
<evidence type="ECO:0000256" key="14">
    <source>
        <dbReference type="SAM" id="MobiDB-lite"/>
    </source>
</evidence>
<dbReference type="PANTHER" id="PTHR11690:SF177">
    <property type="entry name" value="EGF-LIKE DOMAIN-CONTAINING PROTEIN"/>
    <property type="match status" value="1"/>
</dbReference>
<dbReference type="GO" id="GO:0015280">
    <property type="term" value="F:ligand-gated sodium channel activity"/>
    <property type="evidence" value="ECO:0007669"/>
    <property type="project" value="TreeGrafter"/>
</dbReference>
<keyword evidence="3 13" id="KW-0813">Transport</keyword>
<evidence type="ECO:0000256" key="12">
    <source>
        <dbReference type="ARBA" id="ARBA00023303"/>
    </source>
</evidence>
<evidence type="ECO:0000256" key="9">
    <source>
        <dbReference type="ARBA" id="ARBA00023136"/>
    </source>
</evidence>
<keyword evidence="4 13" id="KW-0894">Sodium channel</keyword>
<evidence type="ECO:0000256" key="8">
    <source>
        <dbReference type="ARBA" id="ARBA00023065"/>
    </source>
</evidence>
<evidence type="ECO:0000256" key="10">
    <source>
        <dbReference type="ARBA" id="ARBA00023180"/>
    </source>
</evidence>
<dbReference type="EMBL" id="JAKKPZ010000016">
    <property type="protein sequence ID" value="KAI1713071.1"/>
    <property type="molecule type" value="Genomic_DNA"/>
</dbReference>
<evidence type="ECO:0000313" key="17">
    <source>
        <dbReference type="Proteomes" id="UP001201812"/>
    </source>
</evidence>
<evidence type="ECO:0000256" key="2">
    <source>
        <dbReference type="ARBA" id="ARBA00007193"/>
    </source>
</evidence>
<comment type="caution">
    <text evidence="16">The sequence shown here is derived from an EMBL/GenBank/DDBJ whole genome shotgun (WGS) entry which is preliminary data.</text>
</comment>
<feature type="compositionally biased region" description="Basic and acidic residues" evidence="14">
    <location>
        <begin position="71"/>
        <end position="85"/>
    </location>
</feature>
<dbReference type="Pfam" id="PF00858">
    <property type="entry name" value="ASC"/>
    <property type="match status" value="1"/>
</dbReference>